<sequence length="88" mass="10029">MMFQLMLMMATALLIDLSLAFLFATVLLNLTMVLGETLMFKIQAFLQIYTMESMAVGRQYLLPSFMLFKSPMVFVPSSLLFSQSLMLL</sequence>
<keyword evidence="2" id="KW-1185">Reference proteome</keyword>
<reference evidence="3" key="1">
    <citation type="submission" date="2022-11" db="UniProtKB">
        <authorList>
            <consortium name="WormBaseParasite"/>
        </authorList>
    </citation>
    <scope>IDENTIFICATION</scope>
</reference>
<dbReference type="WBParaSite" id="PSAMB.scaffold1748size28159.g14677.t1">
    <property type="protein sequence ID" value="PSAMB.scaffold1748size28159.g14677.t1"/>
    <property type="gene ID" value="PSAMB.scaffold1748size28159.g14677"/>
</dbReference>
<accession>A0A914VB43</accession>
<feature type="transmembrane region" description="Helical" evidence="1">
    <location>
        <begin position="59"/>
        <end position="81"/>
    </location>
</feature>
<dbReference type="Proteomes" id="UP000887566">
    <property type="component" value="Unplaced"/>
</dbReference>
<name>A0A914VB43_9BILA</name>
<evidence type="ECO:0000313" key="2">
    <source>
        <dbReference type="Proteomes" id="UP000887566"/>
    </source>
</evidence>
<proteinExistence type="predicted"/>
<protein>
    <submittedName>
        <fullName evidence="3">NADH dehydrogenase subunit 4L</fullName>
    </submittedName>
</protein>
<evidence type="ECO:0000256" key="1">
    <source>
        <dbReference type="SAM" id="Phobius"/>
    </source>
</evidence>
<organism evidence="2 3">
    <name type="scientific">Plectus sambesii</name>
    <dbReference type="NCBI Taxonomy" id="2011161"/>
    <lineage>
        <taxon>Eukaryota</taxon>
        <taxon>Metazoa</taxon>
        <taxon>Ecdysozoa</taxon>
        <taxon>Nematoda</taxon>
        <taxon>Chromadorea</taxon>
        <taxon>Plectida</taxon>
        <taxon>Plectina</taxon>
        <taxon>Plectoidea</taxon>
        <taxon>Plectidae</taxon>
        <taxon>Plectus</taxon>
    </lineage>
</organism>
<dbReference type="AlphaFoldDB" id="A0A914VB43"/>
<keyword evidence="1" id="KW-0472">Membrane</keyword>
<keyword evidence="1" id="KW-1133">Transmembrane helix</keyword>
<keyword evidence="1" id="KW-0812">Transmembrane</keyword>
<evidence type="ECO:0000313" key="3">
    <source>
        <dbReference type="WBParaSite" id="PSAMB.scaffold1748size28159.g14677.t1"/>
    </source>
</evidence>